<gene>
    <name evidence="3" type="ORF">F0P94_18530</name>
</gene>
<dbReference type="SUPFAM" id="SSF56235">
    <property type="entry name" value="N-terminal nucleophile aminohydrolases (Ntn hydrolases)"/>
    <property type="match status" value="1"/>
</dbReference>
<reference evidence="3 4" key="1">
    <citation type="submission" date="2019-09" db="EMBL/GenBank/DDBJ databases">
        <title>Genome sequence of Adhaeribacter sp. M2.</title>
        <authorList>
            <person name="Srinivasan S."/>
        </authorList>
    </citation>
    <scope>NUCLEOTIDE SEQUENCE [LARGE SCALE GENOMIC DNA]</scope>
    <source>
        <strain evidence="3 4">M2</strain>
    </source>
</reference>
<evidence type="ECO:0000259" key="2">
    <source>
        <dbReference type="PROSITE" id="PS51278"/>
    </source>
</evidence>
<dbReference type="InterPro" id="IPR026869">
    <property type="entry name" value="EgtC-like"/>
</dbReference>
<proteinExistence type="predicted"/>
<dbReference type="GO" id="GO:0016740">
    <property type="term" value="F:transferase activity"/>
    <property type="evidence" value="ECO:0007669"/>
    <property type="project" value="UniProtKB-KW"/>
</dbReference>
<dbReference type="PANTHER" id="PTHR43187">
    <property type="entry name" value="GLUTAMINE AMIDOTRANSFERASE DUG3-RELATED"/>
    <property type="match status" value="1"/>
</dbReference>
<feature type="domain" description="Glutamine amidotransferase type-2" evidence="2">
    <location>
        <begin position="2"/>
        <end position="294"/>
    </location>
</feature>
<dbReference type="PROSITE" id="PS51278">
    <property type="entry name" value="GATASE_TYPE_2"/>
    <property type="match status" value="1"/>
</dbReference>
<dbReference type="Gene3D" id="3.60.20.10">
    <property type="entry name" value="Glutamine Phosphoribosylpyrophosphate, subunit 1, domain 1"/>
    <property type="match status" value="1"/>
</dbReference>
<dbReference type="AlphaFoldDB" id="A0A5N1IN57"/>
<dbReference type="EMBL" id="VTWT01000013">
    <property type="protein sequence ID" value="KAA9325221.1"/>
    <property type="molecule type" value="Genomic_DNA"/>
</dbReference>
<dbReference type="InterPro" id="IPR029055">
    <property type="entry name" value="Ntn_hydrolases_N"/>
</dbReference>
<dbReference type="PANTHER" id="PTHR43187:SF1">
    <property type="entry name" value="GLUTAMINE AMIDOTRANSFERASE DUG3-RELATED"/>
    <property type="match status" value="1"/>
</dbReference>
<dbReference type="Pfam" id="PF13230">
    <property type="entry name" value="GATase_4"/>
    <property type="match status" value="1"/>
</dbReference>
<name>A0A5N1IN57_9BACT</name>
<dbReference type="Proteomes" id="UP000326570">
    <property type="component" value="Unassembled WGS sequence"/>
</dbReference>
<protein>
    <submittedName>
        <fullName evidence="3">Class II glutamine amidotransferase</fullName>
    </submittedName>
</protein>
<organism evidence="3 4">
    <name type="scientific">Adhaeribacter soli</name>
    <dbReference type="NCBI Taxonomy" id="2607655"/>
    <lineage>
        <taxon>Bacteria</taxon>
        <taxon>Pseudomonadati</taxon>
        <taxon>Bacteroidota</taxon>
        <taxon>Cytophagia</taxon>
        <taxon>Cytophagales</taxon>
        <taxon>Hymenobacteraceae</taxon>
        <taxon>Adhaeribacter</taxon>
    </lineage>
</organism>
<keyword evidence="4" id="KW-1185">Reference proteome</keyword>
<keyword evidence="3" id="KW-0808">Transferase</keyword>
<keyword evidence="1 3" id="KW-0315">Glutamine amidotransferase</keyword>
<dbReference type="InterPro" id="IPR017932">
    <property type="entry name" value="GATase_2_dom"/>
</dbReference>
<sequence>MCRFVAYIGKPIMMYDLLFKPKNSLIKQSVKASEMEEPLNGDGFGVGWYTPEANDMPGRFLSVRPAWNDRNLQYIAPKITSDCMFAHVRAATDSPVNELNCHPFHYGQYLFMHNGDIEGFQKIKREMVRHLPDNIYANIEGLTDSEHLFALFLHQLEKQRAKQLPIKIANALEDAIVEVEQIKARLKVKEPSYINACVTNGDIIVAVRYVSDLSLPASTLYYSEGAVYSCEKGICRMKKSKNNKDNAVLIVSEKLSNKRSDWHEIPVNHIVTVDKNLEVNLSVCERTLKTRASS</sequence>
<comment type="caution">
    <text evidence="3">The sequence shown here is derived from an EMBL/GenBank/DDBJ whole genome shotgun (WGS) entry which is preliminary data.</text>
</comment>
<evidence type="ECO:0000256" key="1">
    <source>
        <dbReference type="ARBA" id="ARBA00022962"/>
    </source>
</evidence>
<dbReference type="CDD" id="cd01908">
    <property type="entry name" value="YafJ"/>
    <property type="match status" value="1"/>
</dbReference>
<accession>A0A5N1IN57</accession>
<dbReference type="InterPro" id="IPR052373">
    <property type="entry name" value="Gamma-glu_amide_hydrolase"/>
</dbReference>
<evidence type="ECO:0000313" key="3">
    <source>
        <dbReference type="EMBL" id="KAA9325221.1"/>
    </source>
</evidence>
<evidence type="ECO:0000313" key="4">
    <source>
        <dbReference type="Proteomes" id="UP000326570"/>
    </source>
</evidence>